<reference evidence="3 4" key="1">
    <citation type="submission" date="2020-07" db="EMBL/GenBank/DDBJ databases">
        <title>Comparative genomics of pyrophilous fungi reveals a link between fire events and developmental genes.</title>
        <authorList>
            <consortium name="DOE Joint Genome Institute"/>
            <person name="Steindorff A.S."/>
            <person name="Carver A."/>
            <person name="Calhoun S."/>
            <person name="Stillman K."/>
            <person name="Liu H."/>
            <person name="Lipzen A."/>
            <person name="Pangilinan J."/>
            <person name="Labutti K."/>
            <person name="Bruns T.D."/>
            <person name="Grigoriev I.V."/>
        </authorList>
    </citation>
    <scope>NUCLEOTIDE SEQUENCE [LARGE SCALE GENOMIC DNA]</scope>
    <source>
        <strain evidence="3 4">CBS 144469</strain>
    </source>
</reference>
<feature type="region of interest" description="Disordered" evidence="1">
    <location>
        <begin position="30"/>
        <end position="49"/>
    </location>
</feature>
<evidence type="ECO:0000313" key="4">
    <source>
        <dbReference type="Proteomes" id="UP000521943"/>
    </source>
</evidence>
<evidence type="ECO:0000256" key="1">
    <source>
        <dbReference type="SAM" id="MobiDB-lite"/>
    </source>
</evidence>
<keyword evidence="4" id="KW-1185">Reference proteome</keyword>
<feature type="signal peptide" evidence="2">
    <location>
        <begin position="1"/>
        <end position="20"/>
    </location>
</feature>
<keyword evidence="2" id="KW-0732">Signal</keyword>
<accession>A0A8H6IDV2</accession>
<dbReference type="Proteomes" id="UP000521943">
    <property type="component" value="Unassembled WGS sequence"/>
</dbReference>
<protein>
    <submittedName>
        <fullName evidence="3">Uncharacterized protein</fullName>
    </submittedName>
</protein>
<proteinExistence type="predicted"/>
<sequence>MLFLTKNVAIAAFLIAPTIAAPLAQLADETANSRRSDSMGDTLSPRENGKNRRVVIPLVAGGLGGPLAKYAAEKGIQAWDKKHAAQPVKTREYDELDAREWEVVRRARTLAANLMIRRALSESSWDELD</sequence>
<dbReference type="AlphaFoldDB" id="A0A8H6IDV2"/>
<comment type="caution">
    <text evidence="3">The sequence shown here is derived from an EMBL/GenBank/DDBJ whole genome shotgun (WGS) entry which is preliminary data.</text>
</comment>
<dbReference type="EMBL" id="JACGCI010000005">
    <property type="protein sequence ID" value="KAF6763765.1"/>
    <property type="molecule type" value="Genomic_DNA"/>
</dbReference>
<name>A0A8H6IDV2_9AGAR</name>
<feature type="chain" id="PRO_5034334492" evidence="2">
    <location>
        <begin position="21"/>
        <end position="129"/>
    </location>
</feature>
<evidence type="ECO:0000256" key="2">
    <source>
        <dbReference type="SAM" id="SignalP"/>
    </source>
</evidence>
<gene>
    <name evidence="3" type="ORF">DFP72DRAFT_1040510</name>
</gene>
<evidence type="ECO:0000313" key="3">
    <source>
        <dbReference type="EMBL" id="KAF6763765.1"/>
    </source>
</evidence>
<organism evidence="3 4">
    <name type="scientific">Ephemerocybe angulata</name>
    <dbReference type="NCBI Taxonomy" id="980116"/>
    <lineage>
        <taxon>Eukaryota</taxon>
        <taxon>Fungi</taxon>
        <taxon>Dikarya</taxon>
        <taxon>Basidiomycota</taxon>
        <taxon>Agaricomycotina</taxon>
        <taxon>Agaricomycetes</taxon>
        <taxon>Agaricomycetidae</taxon>
        <taxon>Agaricales</taxon>
        <taxon>Agaricineae</taxon>
        <taxon>Psathyrellaceae</taxon>
        <taxon>Ephemerocybe</taxon>
    </lineage>
</organism>